<proteinExistence type="predicted"/>
<evidence type="ECO:0000256" key="2">
    <source>
        <dbReference type="ARBA" id="ARBA00022475"/>
    </source>
</evidence>
<dbReference type="AlphaFoldDB" id="A0A7W5AYR5"/>
<feature type="transmembrane region" description="Helical" evidence="6">
    <location>
        <begin position="36"/>
        <end position="57"/>
    </location>
</feature>
<dbReference type="InterPro" id="IPR023845">
    <property type="entry name" value="DUF3817_TM"/>
</dbReference>
<evidence type="ECO:0000313" key="8">
    <source>
        <dbReference type="EMBL" id="MBB3111245.1"/>
    </source>
</evidence>
<feature type="domain" description="DUF3817" evidence="7">
    <location>
        <begin position="7"/>
        <end position="94"/>
    </location>
</feature>
<gene>
    <name evidence="8" type="ORF">FHS18_003313</name>
</gene>
<dbReference type="GO" id="GO:0005886">
    <property type="term" value="C:plasma membrane"/>
    <property type="evidence" value="ECO:0007669"/>
    <property type="project" value="UniProtKB-SubCell"/>
</dbReference>
<evidence type="ECO:0000256" key="3">
    <source>
        <dbReference type="ARBA" id="ARBA00022692"/>
    </source>
</evidence>
<protein>
    <submittedName>
        <fullName evidence="8">Integral membrane protein</fullName>
    </submittedName>
</protein>
<dbReference type="Pfam" id="PF12823">
    <property type="entry name" value="DUF3817"/>
    <property type="match status" value="1"/>
</dbReference>
<evidence type="ECO:0000256" key="6">
    <source>
        <dbReference type="SAM" id="Phobius"/>
    </source>
</evidence>
<sequence length="96" mass="10843">MLKTAVGRFRVIAFVEGLSFLILLFIAMPLKYWADMPGAVTVTGGIHGALFGLYMLAMLHAAFEAKWRWTRLLLAFVLAFIPFGTFYLDAKLRKQT</sequence>
<keyword evidence="5 6" id="KW-0472">Membrane</keyword>
<dbReference type="PANTHER" id="PTHR40077">
    <property type="entry name" value="MEMBRANE PROTEIN-RELATED"/>
    <property type="match status" value="1"/>
</dbReference>
<keyword evidence="2" id="KW-1003">Cell membrane</keyword>
<organism evidence="8 9">
    <name type="scientific">Paenibacillus phyllosphaerae</name>
    <dbReference type="NCBI Taxonomy" id="274593"/>
    <lineage>
        <taxon>Bacteria</taxon>
        <taxon>Bacillati</taxon>
        <taxon>Bacillota</taxon>
        <taxon>Bacilli</taxon>
        <taxon>Bacillales</taxon>
        <taxon>Paenibacillaceae</taxon>
        <taxon>Paenibacillus</taxon>
    </lineage>
</organism>
<accession>A0A7W5AYR5</accession>
<evidence type="ECO:0000313" key="9">
    <source>
        <dbReference type="Proteomes" id="UP000570361"/>
    </source>
</evidence>
<keyword evidence="4 6" id="KW-1133">Transmembrane helix</keyword>
<evidence type="ECO:0000256" key="1">
    <source>
        <dbReference type="ARBA" id="ARBA00004651"/>
    </source>
</evidence>
<feature type="transmembrane region" description="Helical" evidence="6">
    <location>
        <begin position="12"/>
        <end position="30"/>
    </location>
</feature>
<evidence type="ECO:0000259" key="7">
    <source>
        <dbReference type="Pfam" id="PF12823"/>
    </source>
</evidence>
<name>A0A7W5AYR5_9BACL</name>
<comment type="subcellular location">
    <subcellularLocation>
        <location evidence="1">Cell membrane</location>
        <topology evidence="1">Multi-pass membrane protein</topology>
    </subcellularLocation>
</comment>
<feature type="transmembrane region" description="Helical" evidence="6">
    <location>
        <begin position="69"/>
        <end position="88"/>
    </location>
</feature>
<keyword evidence="9" id="KW-1185">Reference proteome</keyword>
<dbReference type="PANTHER" id="PTHR40077:SF1">
    <property type="entry name" value="MEMBRANE PROTEIN"/>
    <property type="match status" value="1"/>
</dbReference>
<evidence type="ECO:0000256" key="5">
    <source>
        <dbReference type="ARBA" id="ARBA00023136"/>
    </source>
</evidence>
<dbReference type="NCBIfam" id="TIGR03954">
    <property type="entry name" value="integ_memb_HG"/>
    <property type="match status" value="1"/>
</dbReference>
<evidence type="ECO:0000256" key="4">
    <source>
        <dbReference type="ARBA" id="ARBA00022989"/>
    </source>
</evidence>
<comment type="caution">
    <text evidence="8">The sequence shown here is derived from an EMBL/GenBank/DDBJ whole genome shotgun (WGS) entry which is preliminary data.</text>
</comment>
<dbReference type="RefSeq" id="WP_183601100.1">
    <property type="nucleotide sequence ID" value="NZ_JACHXK010000006.1"/>
</dbReference>
<reference evidence="8 9" key="1">
    <citation type="submission" date="2020-08" db="EMBL/GenBank/DDBJ databases">
        <title>Genomic Encyclopedia of Type Strains, Phase III (KMG-III): the genomes of soil and plant-associated and newly described type strains.</title>
        <authorList>
            <person name="Whitman W."/>
        </authorList>
    </citation>
    <scope>NUCLEOTIDE SEQUENCE [LARGE SCALE GENOMIC DNA]</scope>
    <source>
        <strain evidence="8 9">CECT 5862</strain>
    </source>
</reference>
<dbReference type="EMBL" id="JACHXK010000006">
    <property type="protein sequence ID" value="MBB3111245.1"/>
    <property type="molecule type" value="Genomic_DNA"/>
</dbReference>
<dbReference type="Proteomes" id="UP000570361">
    <property type="component" value="Unassembled WGS sequence"/>
</dbReference>
<keyword evidence="3 6" id="KW-0812">Transmembrane</keyword>